<keyword evidence="3" id="KW-1185">Reference proteome</keyword>
<dbReference type="EMBL" id="VFLP01000024">
    <property type="protein sequence ID" value="TRX94191.1"/>
    <property type="molecule type" value="Genomic_DNA"/>
</dbReference>
<evidence type="ECO:0000256" key="1">
    <source>
        <dbReference type="SAM" id="Phobius"/>
    </source>
</evidence>
<gene>
    <name evidence="2" type="ORF">FHL15_004959</name>
</gene>
<accession>A0A553I1W7</accession>
<evidence type="ECO:0000313" key="2">
    <source>
        <dbReference type="EMBL" id="TRX94191.1"/>
    </source>
</evidence>
<dbReference type="STRING" id="2512241.A0A553I1W7"/>
<comment type="caution">
    <text evidence="2">The sequence shown here is derived from an EMBL/GenBank/DDBJ whole genome shotgun (WGS) entry which is preliminary data.</text>
</comment>
<sequence>MDTKKPTPTLPAVEAARVKRSVKKAPANHPYSILEAIRFSFGFERDLIWGPFYKRFRALRKESANWKGFSLGAIWDGIPAASQKRPGKIARVFNYLTGADPAPTITPPPRSRAAKESTSSTSRILDWQDVTQFKDDWSPAQIDFRTWYGRLKHPADYDDNFYTTNYKTLYNRLCDFAEIWFGQGIYLEDLRDTEAEISTWEVPMTEQFVQYARAVAHEDKGYVEWKDILNDPKHRKWLCVSVFSQIIERRIFNQLLFGATESYQKELDRHDSHWLVAEGFTRKEGRRQIARAALGEHLVPENFWDQVDDLAGQTVLIFQPLFMLMCMASRRTSNNAGPAFWQEVHTILAMAGYFQVCTAISPSIFHILSATPGVRFQWEEEQHADQELYDASKSFHKSHEDRWRVLAELSSKSDSTSVAKLTEPDDVDSTLYMPFPTNETEYRVMDHQRRRGGKIMYSVFPKLTRYSAENIGNIILDIKPARRQEDLMDSEGMRISLLSRGMVVYYQGLVHDKSDSADGVPLDDHLNDIALDRLTWGILPYTRYYWNENGSPRFWLHWPIWPETLDKFWLGVFLYVCFTQIIQTQIGPSQYSEHRSLFEAYFYRSPLWIFVDTLVYITIRLYFPALNSRYIYIKTMIFNAVFTLFLELLVKNKDRNFVFFSIFAYPLFWLDKVFFQKFPVLALAIAEALREEDISSLASRAAGLLGAANGTFAG</sequence>
<evidence type="ECO:0000313" key="3">
    <source>
        <dbReference type="Proteomes" id="UP000319160"/>
    </source>
</evidence>
<proteinExistence type="predicted"/>
<feature type="transmembrane region" description="Helical" evidence="1">
    <location>
        <begin position="631"/>
        <end position="650"/>
    </location>
</feature>
<name>A0A553I1W7_9PEZI</name>
<protein>
    <submittedName>
        <fullName evidence="2">Uncharacterized protein</fullName>
    </submittedName>
</protein>
<dbReference type="AlphaFoldDB" id="A0A553I1W7"/>
<reference evidence="3" key="1">
    <citation type="submission" date="2019-06" db="EMBL/GenBank/DDBJ databases">
        <title>Draft genome sequence of the griseofulvin-producing fungus Xylaria cubensis strain G536.</title>
        <authorList>
            <person name="Mead M.E."/>
            <person name="Raja H.A."/>
            <person name="Steenwyk J.L."/>
            <person name="Knowles S.L."/>
            <person name="Oberlies N.H."/>
            <person name="Rokas A."/>
        </authorList>
    </citation>
    <scope>NUCLEOTIDE SEQUENCE [LARGE SCALE GENOMIC DNA]</scope>
    <source>
        <strain evidence="3">G536</strain>
    </source>
</reference>
<dbReference type="OrthoDB" id="4749307at2759"/>
<feature type="transmembrane region" description="Helical" evidence="1">
    <location>
        <begin position="657"/>
        <end position="675"/>
    </location>
</feature>
<keyword evidence="1" id="KW-0472">Membrane</keyword>
<dbReference type="Proteomes" id="UP000319160">
    <property type="component" value="Unassembled WGS sequence"/>
</dbReference>
<keyword evidence="1" id="KW-1133">Transmembrane helix</keyword>
<organism evidence="2 3">
    <name type="scientific">Xylaria flabelliformis</name>
    <dbReference type="NCBI Taxonomy" id="2512241"/>
    <lineage>
        <taxon>Eukaryota</taxon>
        <taxon>Fungi</taxon>
        <taxon>Dikarya</taxon>
        <taxon>Ascomycota</taxon>
        <taxon>Pezizomycotina</taxon>
        <taxon>Sordariomycetes</taxon>
        <taxon>Xylariomycetidae</taxon>
        <taxon>Xylariales</taxon>
        <taxon>Xylariaceae</taxon>
        <taxon>Xylaria</taxon>
    </lineage>
</organism>
<keyword evidence="1" id="KW-0812">Transmembrane</keyword>